<evidence type="ECO:0000256" key="1">
    <source>
        <dbReference type="SAM" id="Phobius"/>
    </source>
</evidence>
<keyword evidence="1" id="KW-0812">Transmembrane</keyword>
<keyword evidence="3" id="KW-1185">Reference proteome</keyword>
<dbReference type="AlphaFoldDB" id="A0A4R6Q926"/>
<sequence length="77" mass="9092">MKKLHFYLLVIYIISLSISFLGYIVDAEESKNAFVYEMFEVFMMSLLVFGFLFISFSALYFLFRVFKSISNSEQLVD</sequence>
<organism evidence="2 3">
    <name type="scientific">Flavobacterium dankookense</name>
    <dbReference type="NCBI Taxonomy" id="706186"/>
    <lineage>
        <taxon>Bacteria</taxon>
        <taxon>Pseudomonadati</taxon>
        <taxon>Bacteroidota</taxon>
        <taxon>Flavobacteriia</taxon>
        <taxon>Flavobacteriales</taxon>
        <taxon>Flavobacteriaceae</taxon>
        <taxon>Flavobacterium</taxon>
    </lineage>
</organism>
<accession>A0A4R6Q926</accession>
<evidence type="ECO:0000313" key="2">
    <source>
        <dbReference type="EMBL" id="TDP58567.1"/>
    </source>
</evidence>
<name>A0A4R6Q926_9FLAO</name>
<evidence type="ECO:0000313" key="3">
    <source>
        <dbReference type="Proteomes" id="UP000295260"/>
    </source>
</evidence>
<proteinExistence type="predicted"/>
<reference evidence="2 3" key="1">
    <citation type="submission" date="2019-03" db="EMBL/GenBank/DDBJ databases">
        <title>Genomic Encyclopedia of Archaeal and Bacterial Type Strains, Phase II (KMG-II): from individual species to whole genera.</title>
        <authorList>
            <person name="Goeker M."/>
        </authorList>
    </citation>
    <scope>NUCLEOTIDE SEQUENCE [LARGE SCALE GENOMIC DNA]</scope>
    <source>
        <strain evidence="2 3">DSM 25687</strain>
    </source>
</reference>
<keyword evidence="1" id="KW-0472">Membrane</keyword>
<gene>
    <name evidence="2" type="ORF">BC748_1788</name>
</gene>
<protein>
    <submittedName>
        <fullName evidence="2">Uncharacterized protein</fullName>
    </submittedName>
</protein>
<keyword evidence="1" id="KW-1133">Transmembrane helix</keyword>
<dbReference type="RefSeq" id="WP_133533074.1">
    <property type="nucleotide sequence ID" value="NZ_SNXR01000014.1"/>
</dbReference>
<dbReference type="Proteomes" id="UP000295260">
    <property type="component" value="Unassembled WGS sequence"/>
</dbReference>
<feature type="transmembrane region" description="Helical" evidence="1">
    <location>
        <begin position="41"/>
        <end position="63"/>
    </location>
</feature>
<feature type="transmembrane region" description="Helical" evidence="1">
    <location>
        <begin position="7"/>
        <end position="25"/>
    </location>
</feature>
<comment type="caution">
    <text evidence="2">The sequence shown here is derived from an EMBL/GenBank/DDBJ whole genome shotgun (WGS) entry which is preliminary data.</text>
</comment>
<dbReference type="EMBL" id="SNXR01000014">
    <property type="protein sequence ID" value="TDP58567.1"/>
    <property type="molecule type" value="Genomic_DNA"/>
</dbReference>